<dbReference type="AlphaFoldDB" id="A0A931HXR1"/>
<dbReference type="InterPro" id="IPR005119">
    <property type="entry name" value="LysR_subst-bd"/>
</dbReference>
<dbReference type="GO" id="GO:0000976">
    <property type="term" value="F:transcription cis-regulatory region binding"/>
    <property type="evidence" value="ECO:0007669"/>
    <property type="project" value="TreeGrafter"/>
</dbReference>
<dbReference type="PANTHER" id="PTHR30126">
    <property type="entry name" value="HTH-TYPE TRANSCRIPTIONAL REGULATOR"/>
    <property type="match status" value="1"/>
</dbReference>
<dbReference type="InterPro" id="IPR000847">
    <property type="entry name" value="LysR_HTH_N"/>
</dbReference>
<dbReference type="Pfam" id="PF00126">
    <property type="entry name" value="HTH_1"/>
    <property type="match status" value="1"/>
</dbReference>
<evidence type="ECO:0000259" key="5">
    <source>
        <dbReference type="PROSITE" id="PS50931"/>
    </source>
</evidence>
<evidence type="ECO:0000313" key="7">
    <source>
        <dbReference type="Proteomes" id="UP000614490"/>
    </source>
</evidence>
<feature type="domain" description="HTH lysR-type" evidence="5">
    <location>
        <begin position="1"/>
        <end position="58"/>
    </location>
</feature>
<evidence type="ECO:0000256" key="2">
    <source>
        <dbReference type="ARBA" id="ARBA00023015"/>
    </source>
</evidence>
<evidence type="ECO:0000256" key="4">
    <source>
        <dbReference type="ARBA" id="ARBA00023163"/>
    </source>
</evidence>
<dbReference type="InterPro" id="IPR036388">
    <property type="entry name" value="WH-like_DNA-bd_sf"/>
</dbReference>
<dbReference type="RefSeq" id="WP_197318285.1">
    <property type="nucleotide sequence ID" value="NZ_JADZSC010000004.1"/>
</dbReference>
<evidence type="ECO:0000256" key="1">
    <source>
        <dbReference type="ARBA" id="ARBA00009437"/>
    </source>
</evidence>
<name>A0A931HXR1_9BACI</name>
<keyword evidence="4" id="KW-0804">Transcription</keyword>
<dbReference type="GO" id="GO:0003700">
    <property type="term" value="F:DNA-binding transcription factor activity"/>
    <property type="evidence" value="ECO:0007669"/>
    <property type="project" value="InterPro"/>
</dbReference>
<proteinExistence type="inferred from homology"/>
<evidence type="ECO:0000313" key="6">
    <source>
        <dbReference type="EMBL" id="MBH0231650.1"/>
    </source>
</evidence>
<dbReference type="Gene3D" id="3.40.190.290">
    <property type="match status" value="1"/>
</dbReference>
<dbReference type="FunFam" id="1.10.10.10:FF:000001">
    <property type="entry name" value="LysR family transcriptional regulator"/>
    <property type="match status" value="1"/>
</dbReference>
<dbReference type="SUPFAM" id="SSF46785">
    <property type="entry name" value="Winged helix' DNA-binding domain"/>
    <property type="match status" value="1"/>
</dbReference>
<dbReference type="PANTHER" id="PTHR30126:SF39">
    <property type="entry name" value="HTH-TYPE TRANSCRIPTIONAL REGULATOR CYSL"/>
    <property type="match status" value="1"/>
</dbReference>
<reference evidence="6 7" key="1">
    <citation type="journal article" date="2005" name="Int. J. Syst. Evol. Microbiol.">
        <title>Halobacillus yeomjeoni sp. nov., isolated from a marine solar saltern in Korea.</title>
        <authorList>
            <person name="Yoon J.H."/>
            <person name="Kang S.J."/>
            <person name="Lee C.H."/>
            <person name="Oh H.W."/>
            <person name="Oh T.K."/>
        </authorList>
    </citation>
    <scope>NUCLEOTIDE SEQUENCE [LARGE SCALE GENOMIC DNA]</scope>
    <source>
        <strain evidence="6 7">KCTC 3957</strain>
    </source>
</reference>
<dbReference type="EMBL" id="JADZSC010000004">
    <property type="protein sequence ID" value="MBH0231650.1"/>
    <property type="molecule type" value="Genomic_DNA"/>
</dbReference>
<dbReference type="PROSITE" id="PS50931">
    <property type="entry name" value="HTH_LYSR"/>
    <property type="match status" value="1"/>
</dbReference>
<dbReference type="Pfam" id="PF03466">
    <property type="entry name" value="LysR_substrate"/>
    <property type="match status" value="1"/>
</dbReference>
<accession>A0A931HXR1</accession>
<sequence>MDFEALKTFVTVVDQKSFTKASKILSLSQPTVSFHIKNLEDYYDTTLIDRSPKRFIVTQTGELVYQRARQVLRMMDTTRSEVLEYHNHLRGSVHIGASYTVGEYILPSLLKQYDELYPGIDIKVEIANSERINQRLQNHDLDLGLVEGKVSHKGLHSTPFLEDEMVIIAPKNHSLQHLTSATVDDLQHLTWVTRESGSGTGAMFDTMLHSYNIRPEKVITIGSNHGVVQAVKEGIGLSLLSKTVVHHTGAEQLRVHLPFMSPMKRYFSLVVQENDEEISKNAKVFIELLEQISHFKLS</sequence>
<comment type="similarity">
    <text evidence="1">Belongs to the LysR transcriptional regulatory family.</text>
</comment>
<organism evidence="6 7">
    <name type="scientific">Halobacillus yeomjeoni</name>
    <dbReference type="NCBI Taxonomy" id="311194"/>
    <lineage>
        <taxon>Bacteria</taxon>
        <taxon>Bacillati</taxon>
        <taxon>Bacillota</taxon>
        <taxon>Bacilli</taxon>
        <taxon>Bacillales</taxon>
        <taxon>Bacillaceae</taxon>
        <taxon>Halobacillus</taxon>
    </lineage>
</organism>
<gene>
    <name evidence="6" type="ORF">H0267_15675</name>
</gene>
<dbReference type="PRINTS" id="PR00039">
    <property type="entry name" value="HTHLYSR"/>
</dbReference>
<keyword evidence="2" id="KW-0805">Transcription regulation</keyword>
<keyword evidence="3" id="KW-0238">DNA-binding</keyword>
<dbReference type="SUPFAM" id="SSF53850">
    <property type="entry name" value="Periplasmic binding protein-like II"/>
    <property type="match status" value="1"/>
</dbReference>
<dbReference type="Gene3D" id="1.10.10.10">
    <property type="entry name" value="Winged helix-like DNA-binding domain superfamily/Winged helix DNA-binding domain"/>
    <property type="match status" value="1"/>
</dbReference>
<evidence type="ECO:0000256" key="3">
    <source>
        <dbReference type="ARBA" id="ARBA00023125"/>
    </source>
</evidence>
<dbReference type="InterPro" id="IPR036390">
    <property type="entry name" value="WH_DNA-bd_sf"/>
</dbReference>
<dbReference type="Proteomes" id="UP000614490">
    <property type="component" value="Unassembled WGS sequence"/>
</dbReference>
<comment type="caution">
    <text evidence="6">The sequence shown here is derived from an EMBL/GenBank/DDBJ whole genome shotgun (WGS) entry which is preliminary data.</text>
</comment>
<keyword evidence="7" id="KW-1185">Reference proteome</keyword>
<protein>
    <submittedName>
        <fullName evidence="6">LysR family transcriptional regulator</fullName>
    </submittedName>
</protein>